<dbReference type="PIRSF" id="PIRSF003230">
    <property type="entry name" value="YbgC"/>
    <property type="match status" value="1"/>
</dbReference>
<dbReference type="NCBIfam" id="TIGR00051">
    <property type="entry name" value="YbgC/FadM family acyl-CoA thioesterase"/>
    <property type="match status" value="1"/>
</dbReference>
<dbReference type="EMBL" id="FTOO01000017">
    <property type="protein sequence ID" value="SIT13731.1"/>
    <property type="molecule type" value="Genomic_DNA"/>
</dbReference>
<dbReference type="InterPro" id="IPR029069">
    <property type="entry name" value="HotDog_dom_sf"/>
</dbReference>
<gene>
    <name evidence="3" type="ORF">SAMN05421799_1172</name>
</gene>
<comment type="similarity">
    <text evidence="1">Belongs to the 4-hydroxybenzoyl-CoA thioesterase family.</text>
</comment>
<evidence type="ECO:0000256" key="1">
    <source>
        <dbReference type="ARBA" id="ARBA00005953"/>
    </source>
</evidence>
<dbReference type="Gene3D" id="3.10.129.10">
    <property type="entry name" value="Hotdog Thioesterase"/>
    <property type="match status" value="1"/>
</dbReference>
<reference evidence="4" key="1">
    <citation type="submission" date="2017-01" db="EMBL/GenBank/DDBJ databases">
        <authorList>
            <person name="Varghese N."/>
            <person name="Submissions S."/>
        </authorList>
    </citation>
    <scope>NUCLEOTIDE SEQUENCE [LARGE SCALE GENOMIC DNA]</scope>
    <source>
        <strain evidence="4">DSM 16176</strain>
    </source>
</reference>
<evidence type="ECO:0000256" key="2">
    <source>
        <dbReference type="ARBA" id="ARBA00022801"/>
    </source>
</evidence>
<dbReference type="SUPFAM" id="SSF54637">
    <property type="entry name" value="Thioesterase/thiol ester dehydrase-isomerase"/>
    <property type="match status" value="1"/>
</dbReference>
<dbReference type="RefSeq" id="WP_076349222.1">
    <property type="nucleotide sequence ID" value="NZ_FTOO01000017.1"/>
</dbReference>
<organism evidence="3 4">
    <name type="scientific">Alicyclobacillus vulcanalis</name>
    <dbReference type="NCBI Taxonomy" id="252246"/>
    <lineage>
        <taxon>Bacteria</taxon>
        <taxon>Bacillati</taxon>
        <taxon>Bacillota</taxon>
        <taxon>Bacilli</taxon>
        <taxon>Bacillales</taxon>
        <taxon>Alicyclobacillaceae</taxon>
        <taxon>Alicyclobacillus</taxon>
    </lineage>
</organism>
<protein>
    <submittedName>
        <fullName evidence="3">Acyl-CoA thioester hydrolase</fullName>
    </submittedName>
</protein>
<sequence length="147" mass="16814">MPERVVTPLEVRWGECDPAGIVYHPSYIDWFSIARMHFLKENGIQYMSDFHDRGVTVVVTDVACHYRRALRAEDLAHVCAALVEMSRTRLAFRYDVTDAAGELCARGETRHAFVDRNTLRPVNLEKFAPALWARLKQLPIVGDGENR</sequence>
<dbReference type="Proteomes" id="UP000186156">
    <property type="component" value="Unassembled WGS sequence"/>
</dbReference>
<dbReference type="PANTHER" id="PTHR31793:SF27">
    <property type="entry name" value="NOVEL THIOESTERASE SUPERFAMILY DOMAIN AND SAPOSIN A-TYPE DOMAIN CONTAINING PROTEIN (0610012H03RIK)"/>
    <property type="match status" value="1"/>
</dbReference>
<dbReference type="GO" id="GO:0047617">
    <property type="term" value="F:fatty acyl-CoA hydrolase activity"/>
    <property type="evidence" value="ECO:0007669"/>
    <property type="project" value="TreeGrafter"/>
</dbReference>
<evidence type="ECO:0000313" key="3">
    <source>
        <dbReference type="EMBL" id="SIT13731.1"/>
    </source>
</evidence>
<dbReference type="AlphaFoldDB" id="A0A1N7PSZ6"/>
<dbReference type="OrthoDB" id="9800856at2"/>
<dbReference type="PANTHER" id="PTHR31793">
    <property type="entry name" value="4-HYDROXYBENZOYL-COA THIOESTERASE FAMILY MEMBER"/>
    <property type="match status" value="1"/>
</dbReference>
<keyword evidence="4" id="KW-1185">Reference proteome</keyword>
<name>A0A1N7PSZ6_9BACL</name>
<dbReference type="Pfam" id="PF13279">
    <property type="entry name" value="4HBT_2"/>
    <property type="match status" value="1"/>
</dbReference>
<proteinExistence type="inferred from homology"/>
<evidence type="ECO:0000313" key="4">
    <source>
        <dbReference type="Proteomes" id="UP000186156"/>
    </source>
</evidence>
<accession>A0A1N7PSZ6</accession>
<dbReference type="CDD" id="cd00586">
    <property type="entry name" value="4HBT"/>
    <property type="match status" value="1"/>
</dbReference>
<keyword evidence="2 3" id="KW-0378">Hydrolase</keyword>
<dbReference type="InterPro" id="IPR006684">
    <property type="entry name" value="YbgC/YbaW"/>
</dbReference>
<dbReference type="InterPro" id="IPR050563">
    <property type="entry name" value="4-hydroxybenzoyl-CoA_TE"/>
</dbReference>
<dbReference type="STRING" id="252246.SAMN05421799_1172"/>